<keyword evidence="1" id="KW-0812">Transmembrane</keyword>
<evidence type="ECO:0000256" key="1">
    <source>
        <dbReference type="SAM" id="Phobius"/>
    </source>
</evidence>
<proteinExistence type="predicted"/>
<comment type="caution">
    <text evidence="2">The sequence shown here is derived from an EMBL/GenBank/DDBJ whole genome shotgun (WGS) entry which is preliminary data.</text>
</comment>
<dbReference type="AlphaFoldDB" id="A0A1V2N714"/>
<keyword evidence="1" id="KW-1133">Transmembrane helix</keyword>
<feature type="transmembrane region" description="Helical" evidence="1">
    <location>
        <begin position="16"/>
        <end position="37"/>
    </location>
</feature>
<evidence type="ECO:0000313" key="3">
    <source>
        <dbReference type="Proteomes" id="UP000189542"/>
    </source>
</evidence>
<organism evidence="2 3">
    <name type="scientific">Candidatus Liberibacter solanacearum</name>
    <dbReference type="NCBI Taxonomy" id="556287"/>
    <lineage>
        <taxon>Bacteria</taxon>
        <taxon>Pseudomonadati</taxon>
        <taxon>Pseudomonadota</taxon>
        <taxon>Alphaproteobacteria</taxon>
        <taxon>Hyphomicrobiales</taxon>
        <taxon>Rhizobiaceae</taxon>
        <taxon>Liberibacter</taxon>
    </lineage>
</organism>
<reference evidence="2 3" key="1">
    <citation type="journal article" date="2017" name="PLoS ONE">
        <title>Genomic sequence of 'Candidatus Liberibacter solanacearum' haplotype C and its comparison with haplotype A and B genomes.</title>
        <authorList>
            <person name="Wang J."/>
            <person name="Haapalainen M."/>
            <person name="Schott T."/>
            <person name="Thompson S.M."/>
            <person name="Smith G.R."/>
            <person name="Nissinen A.I."/>
            <person name="Pirhonen M."/>
        </authorList>
    </citation>
    <scope>NUCLEOTIDE SEQUENCE [LARGE SCALE GENOMIC DNA]</scope>
    <source>
        <strain evidence="2 3">FIN111</strain>
    </source>
</reference>
<dbReference type="PROSITE" id="PS51257">
    <property type="entry name" value="PROKAR_LIPOPROTEIN"/>
    <property type="match status" value="1"/>
</dbReference>
<feature type="transmembrane region" description="Helical" evidence="1">
    <location>
        <begin position="49"/>
        <end position="74"/>
    </location>
</feature>
<feature type="transmembrane region" description="Helical" evidence="1">
    <location>
        <begin position="94"/>
        <end position="114"/>
    </location>
</feature>
<feature type="transmembrane region" description="Helical" evidence="1">
    <location>
        <begin position="134"/>
        <end position="160"/>
    </location>
</feature>
<protein>
    <submittedName>
        <fullName evidence="2">Uncharacterized protein</fullName>
    </submittedName>
</protein>
<sequence>MTQKVMIGKKNHMKNTNFVTIILCSIISCVMWIMPLMGNQKLMEYANPYMLISSGFTIILPVAILSYYCAWIILTKCKIIKATENYDMTVKESLNIISLLLSIYFIPIVVESLYTSSYMIVYTDKYKSIEDVSIWFYHICKSIIGTTLVFTLTIQLYIFFQERKKSL</sequence>
<dbReference type="Proteomes" id="UP000189542">
    <property type="component" value="Unassembled WGS sequence"/>
</dbReference>
<name>A0A1V2N714_9HYPH</name>
<gene>
    <name evidence="2" type="ORF">AYO25_04890</name>
</gene>
<dbReference type="EMBL" id="LVWB01000014">
    <property type="protein sequence ID" value="ONI58616.1"/>
    <property type="molecule type" value="Genomic_DNA"/>
</dbReference>
<keyword evidence="1" id="KW-0472">Membrane</keyword>
<evidence type="ECO:0000313" key="2">
    <source>
        <dbReference type="EMBL" id="ONI58616.1"/>
    </source>
</evidence>
<accession>A0A1V2N714</accession>